<feature type="region of interest" description="Disordered" evidence="10">
    <location>
        <begin position="453"/>
        <end position="472"/>
    </location>
</feature>
<dbReference type="GO" id="GO:0005743">
    <property type="term" value="C:mitochondrial inner membrane"/>
    <property type="evidence" value="ECO:0007669"/>
    <property type="project" value="UniProtKB-SubCell"/>
</dbReference>
<evidence type="ECO:0000256" key="1">
    <source>
        <dbReference type="ARBA" id="ARBA00004448"/>
    </source>
</evidence>
<evidence type="ECO:0000256" key="5">
    <source>
        <dbReference type="ARBA" id="ARBA00022946"/>
    </source>
</evidence>
<dbReference type="EMBL" id="SWKU01000002">
    <property type="protein sequence ID" value="KAF3009522.1"/>
    <property type="molecule type" value="Genomic_DNA"/>
</dbReference>
<keyword evidence="4" id="KW-0999">Mitochondrion inner membrane</keyword>
<feature type="compositionally biased region" description="Basic and acidic residues" evidence="10">
    <location>
        <begin position="562"/>
        <end position="587"/>
    </location>
</feature>
<comment type="subcellular location">
    <subcellularLocation>
        <location evidence="9">Membrane</location>
        <topology evidence="9">Multi-pass membrane protein</topology>
    </subcellularLocation>
    <subcellularLocation>
        <location evidence="1">Mitochondrion inner membrane</location>
        <topology evidence="1">Multi-pass membrane protein</topology>
    </subcellularLocation>
</comment>
<dbReference type="PANTHER" id="PTHR12428">
    <property type="entry name" value="OXA1"/>
    <property type="match status" value="1"/>
</dbReference>
<feature type="transmembrane region" description="Helical" evidence="11">
    <location>
        <begin position="382"/>
        <end position="401"/>
    </location>
</feature>
<dbReference type="Pfam" id="PF02096">
    <property type="entry name" value="60KD_IMP"/>
    <property type="match status" value="1"/>
</dbReference>
<reference evidence="13" key="1">
    <citation type="submission" date="2019-04" db="EMBL/GenBank/DDBJ databases">
        <title>Sequencing of skin fungus with MAO and IRED activity.</title>
        <authorList>
            <person name="Marsaioli A.J."/>
            <person name="Bonatto J.M.C."/>
            <person name="Reis Junior O."/>
        </authorList>
    </citation>
    <scope>NUCLEOTIDE SEQUENCE</scope>
    <source>
        <strain evidence="13">30M1</strain>
    </source>
</reference>
<evidence type="ECO:0000256" key="3">
    <source>
        <dbReference type="ARBA" id="ARBA00022692"/>
    </source>
</evidence>
<evidence type="ECO:0000259" key="12">
    <source>
        <dbReference type="Pfam" id="PF02096"/>
    </source>
</evidence>
<dbReference type="GO" id="GO:0032977">
    <property type="term" value="F:membrane insertase activity"/>
    <property type="evidence" value="ECO:0007669"/>
    <property type="project" value="InterPro"/>
</dbReference>
<keyword evidence="5" id="KW-0809">Transit peptide</keyword>
<evidence type="ECO:0000256" key="7">
    <source>
        <dbReference type="ARBA" id="ARBA00023128"/>
    </source>
</evidence>
<evidence type="ECO:0000313" key="14">
    <source>
        <dbReference type="Proteomes" id="UP000801428"/>
    </source>
</evidence>
<comment type="similarity">
    <text evidence="2 9">Belongs to the OXA1/ALB3/YidC family.</text>
</comment>
<name>A0A9P4TKW3_CURKU</name>
<evidence type="ECO:0000256" key="8">
    <source>
        <dbReference type="ARBA" id="ARBA00023136"/>
    </source>
</evidence>
<evidence type="ECO:0000256" key="10">
    <source>
        <dbReference type="SAM" id="MobiDB-lite"/>
    </source>
</evidence>
<dbReference type="PANTHER" id="PTHR12428:SF66">
    <property type="entry name" value="MITOCHONDRIAL INNER MEMBRANE PROTEIN OXA1L"/>
    <property type="match status" value="1"/>
</dbReference>
<dbReference type="Proteomes" id="UP000801428">
    <property type="component" value="Unassembled WGS sequence"/>
</dbReference>
<evidence type="ECO:0000256" key="11">
    <source>
        <dbReference type="SAM" id="Phobius"/>
    </source>
</evidence>
<evidence type="ECO:0000256" key="2">
    <source>
        <dbReference type="ARBA" id="ARBA00009877"/>
    </source>
</evidence>
<comment type="caution">
    <text evidence="13">The sequence shown here is derived from an EMBL/GenBank/DDBJ whole genome shotgun (WGS) entry which is preliminary data.</text>
</comment>
<feature type="region of interest" description="Disordered" evidence="10">
    <location>
        <begin position="501"/>
        <end position="520"/>
    </location>
</feature>
<evidence type="ECO:0000313" key="13">
    <source>
        <dbReference type="EMBL" id="KAF3009522.1"/>
    </source>
</evidence>
<sequence length="587" mass="63612">MLPSRGLRPAQFAPLASRQSNQIYSGTARKFSSLNRTAGLAHSPRTSLLSARRTTAGANPHIALGASSVRYGSWYAPWSWGRSSTPGAPTETVPIAEFSNTPTPPAPAPVAESTPAPAFEPEVTTATPEIAPAGIDKAAVTENTVTPAENASSSLDAQTMDELLGQTPVKDVVPKAELDPTQLIDHPGQLAELGLDYGYGITTMFEKLLETIYLQSGWGWAGTIVASTVIVRSGMFVFQALSSDKMAAMAALKPVTGPLQEKLNAAIAAGDKQKADLLRMQQAAVMKPHMGGMAWMGGFTLIQAVVGFSAFRCLRAMGELPVPGMTTDGFLWFTDLAARDPYFILPATTTAIMYKIFKSGGETGVADATAEAASRRKIMTGMAFFIGIITAFQASALQLYFLTSGVLGAGTGYLLKQNAFRRMIGIRALPSPESNELFSKVAKGELKLKDIKGPDGKIRYQPPTPPKSALGTTRRNATLAGGAIKIKEGTSLPLHLRPAEPKIDKEFPDRDADFDEGPKGSISERMDYYRRNYKMAYVKRRVGDGMRGMLQKAGYDVGTNQSREEEKRKRKAEQYEVERRRRFENRR</sequence>
<protein>
    <submittedName>
        <fullName evidence="13">Mitochondrial inner membrane protein oxa1</fullName>
    </submittedName>
</protein>
<feature type="region of interest" description="Disordered" evidence="10">
    <location>
        <begin position="552"/>
        <end position="587"/>
    </location>
</feature>
<dbReference type="OrthoDB" id="2148490at2759"/>
<keyword evidence="14" id="KW-1185">Reference proteome</keyword>
<keyword evidence="6 11" id="KW-1133">Transmembrane helix</keyword>
<accession>A0A9P4TKW3</accession>
<evidence type="ECO:0000256" key="4">
    <source>
        <dbReference type="ARBA" id="ARBA00022792"/>
    </source>
</evidence>
<gene>
    <name evidence="13" type="primary">OXA1</name>
    <name evidence="13" type="ORF">E8E13_004502</name>
</gene>
<proteinExistence type="inferred from homology"/>
<keyword evidence="3 9" id="KW-0812">Transmembrane</keyword>
<keyword evidence="7" id="KW-0496">Mitochondrion</keyword>
<evidence type="ECO:0000256" key="6">
    <source>
        <dbReference type="ARBA" id="ARBA00022989"/>
    </source>
</evidence>
<dbReference type="InterPro" id="IPR028055">
    <property type="entry name" value="YidC/Oxa/ALB_C"/>
</dbReference>
<dbReference type="InterPro" id="IPR001708">
    <property type="entry name" value="YidC/ALB3/OXA1/COX18"/>
</dbReference>
<evidence type="ECO:0000256" key="9">
    <source>
        <dbReference type="RuleBase" id="RU003945"/>
    </source>
</evidence>
<dbReference type="CDD" id="cd20069">
    <property type="entry name" value="5TM_Oxa1-like"/>
    <property type="match status" value="1"/>
</dbReference>
<feature type="transmembrane region" description="Helical" evidence="11">
    <location>
        <begin position="292"/>
        <end position="311"/>
    </location>
</feature>
<dbReference type="GO" id="GO:0032979">
    <property type="term" value="P:protein insertion into mitochondrial inner membrane from matrix"/>
    <property type="evidence" value="ECO:0007669"/>
    <property type="project" value="TreeGrafter"/>
</dbReference>
<organism evidence="13 14">
    <name type="scientific">Curvularia kusanoi</name>
    <name type="common">Cochliobolus kusanoi</name>
    <dbReference type="NCBI Taxonomy" id="90978"/>
    <lineage>
        <taxon>Eukaryota</taxon>
        <taxon>Fungi</taxon>
        <taxon>Dikarya</taxon>
        <taxon>Ascomycota</taxon>
        <taxon>Pezizomycotina</taxon>
        <taxon>Dothideomycetes</taxon>
        <taxon>Pleosporomycetidae</taxon>
        <taxon>Pleosporales</taxon>
        <taxon>Pleosporineae</taxon>
        <taxon>Pleosporaceae</taxon>
        <taxon>Curvularia</taxon>
    </lineage>
</organism>
<feature type="domain" description="Membrane insertase YidC/Oxa/ALB C-terminal" evidence="12">
    <location>
        <begin position="220"/>
        <end position="415"/>
    </location>
</feature>
<dbReference type="AlphaFoldDB" id="A0A9P4TKW3"/>
<keyword evidence="8 11" id="KW-0472">Membrane</keyword>